<accession>A0ACC0KAY5</accession>
<keyword evidence="2" id="KW-1185">Reference proteome</keyword>
<reference evidence="1 2" key="1">
    <citation type="journal article" date="2022" name="Genome Biol. Evol.">
        <title>The Spruce Budworm Genome: Reconstructing the Evolutionary History of Antifreeze Proteins.</title>
        <authorList>
            <person name="Beliveau C."/>
            <person name="Gagne P."/>
            <person name="Picq S."/>
            <person name="Vernygora O."/>
            <person name="Keeling C.I."/>
            <person name="Pinkney K."/>
            <person name="Doucet D."/>
            <person name="Wen F."/>
            <person name="Johnston J.S."/>
            <person name="Maaroufi H."/>
            <person name="Boyle B."/>
            <person name="Laroche J."/>
            <person name="Dewar K."/>
            <person name="Juretic N."/>
            <person name="Blackburn G."/>
            <person name="Nisole A."/>
            <person name="Brunet B."/>
            <person name="Brandao M."/>
            <person name="Lumley L."/>
            <person name="Duan J."/>
            <person name="Quan G."/>
            <person name="Lucarotti C.J."/>
            <person name="Roe A.D."/>
            <person name="Sperling F.A.H."/>
            <person name="Levesque R.C."/>
            <person name="Cusson M."/>
        </authorList>
    </citation>
    <scope>NUCLEOTIDE SEQUENCE [LARGE SCALE GENOMIC DNA]</scope>
    <source>
        <strain evidence="1">Glfc:IPQL:Cfum</strain>
    </source>
</reference>
<comment type="caution">
    <text evidence="1">The sequence shown here is derived from an EMBL/GenBank/DDBJ whole genome shotgun (WGS) entry which is preliminary data.</text>
</comment>
<gene>
    <name evidence="1" type="ORF">MSG28_015659</name>
</gene>
<organism evidence="1 2">
    <name type="scientific">Choristoneura fumiferana</name>
    <name type="common">Spruce budworm moth</name>
    <name type="synonym">Archips fumiferana</name>
    <dbReference type="NCBI Taxonomy" id="7141"/>
    <lineage>
        <taxon>Eukaryota</taxon>
        <taxon>Metazoa</taxon>
        <taxon>Ecdysozoa</taxon>
        <taxon>Arthropoda</taxon>
        <taxon>Hexapoda</taxon>
        <taxon>Insecta</taxon>
        <taxon>Pterygota</taxon>
        <taxon>Neoptera</taxon>
        <taxon>Endopterygota</taxon>
        <taxon>Lepidoptera</taxon>
        <taxon>Glossata</taxon>
        <taxon>Ditrysia</taxon>
        <taxon>Tortricoidea</taxon>
        <taxon>Tortricidae</taxon>
        <taxon>Tortricinae</taxon>
        <taxon>Choristoneura</taxon>
    </lineage>
</organism>
<dbReference type="EMBL" id="CM046129">
    <property type="protein sequence ID" value="KAI8433661.1"/>
    <property type="molecule type" value="Genomic_DNA"/>
</dbReference>
<name>A0ACC0KAY5_CHOFU</name>
<protein>
    <submittedName>
        <fullName evidence="1">Uncharacterized protein</fullName>
    </submittedName>
</protein>
<evidence type="ECO:0000313" key="2">
    <source>
        <dbReference type="Proteomes" id="UP001064048"/>
    </source>
</evidence>
<proteinExistence type="predicted"/>
<evidence type="ECO:0000313" key="1">
    <source>
        <dbReference type="EMBL" id="KAI8433661.1"/>
    </source>
</evidence>
<sequence>MRNGPGESPRAAKVGWLKGMAPESRPVRPSWKCLHGVRTISIDAYYTTRYMFSVLFVHLIPCTSLVVLNILLIRAMKTAKLNRQKLFKANRKADSQRLRDSVNTTWMLIAILTVYLLAGLPVAIVTVLHVVSVTVTDFLDYSFANKLILFTNFFVFFFFPVNFVIYSTMSRQFRETFKGFFIKSDVPCDGHRSRGRPRRWWDDLDRFQSNWLELDKSTDEWNKKREAFVLQWDTL</sequence>
<dbReference type="Proteomes" id="UP001064048">
    <property type="component" value="Chromosome 29"/>
</dbReference>